<evidence type="ECO:0000313" key="1">
    <source>
        <dbReference type="WBParaSite" id="maker-PairedContig_5926-snap-gene-0.1-mRNA-1"/>
    </source>
</evidence>
<proteinExistence type="predicted"/>
<dbReference type="AlphaFoldDB" id="A0A1I8EWD7"/>
<name>A0A1I8EWD7_WUCBA</name>
<organism evidence="1">
    <name type="scientific">Wuchereria bancrofti</name>
    <dbReference type="NCBI Taxonomy" id="6293"/>
    <lineage>
        <taxon>Eukaryota</taxon>
        <taxon>Metazoa</taxon>
        <taxon>Ecdysozoa</taxon>
        <taxon>Nematoda</taxon>
        <taxon>Chromadorea</taxon>
        <taxon>Rhabditida</taxon>
        <taxon>Spirurina</taxon>
        <taxon>Spiruromorpha</taxon>
        <taxon>Filarioidea</taxon>
        <taxon>Onchocercidae</taxon>
        <taxon>Wuchereria</taxon>
    </lineage>
</organism>
<sequence>MAVLELRKWLHTMSEKLSILQLQIETEGHTLVNNVQRTVTRYEKRFIEHLLSIFCHSNTPVNLQTYSFYLS</sequence>
<reference evidence="1" key="1">
    <citation type="submission" date="2016-11" db="UniProtKB">
        <authorList>
            <consortium name="WormBaseParasite"/>
        </authorList>
    </citation>
    <scope>IDENTIFICATION</scope>
    <source>
        <strain evidence="1">pt0022</strain>
    </source>
</reference>
<accession>A0A1I8EWD7</accession>
<protein>
    <submittedName>
        <fullName evidence="1">Uncharacterized protein</fullName>
    </submittedName>
</protein>
<dbReference type="WBParaSite" id="maker-PairedContig_5926-snap-gene-0.1-mRNA-1">
    <property type="protein sequence ID" value="maker-PairedContig_5926-snap-gene-0.1-mRNA-1"/>
    <property type="gene ID" value="maker-PairedContig_5926-snap-gene-0.1"/>
</dbReference>